<feature type="chain" id="PRO_5008128214" evidence="1">
    <location>
        <begin position="23"/>
        <end position="384"/>
    </location>
</feature>
<dbReference type="VEuPathDB" id="VectorBase:ACUA015800"/>
<accession>A0A182MDS6</accession>
<name>A0A182MDS6_9DIPT</name>
<keyword evidence="3" id="KW-1185">Reference proteome</keyword>
<dbReference type="Proteomes" id="UP000075883">
    <property type="component" value="Unassembled WGS sequence"/>
</dbReference>
<evidence type="ECO:0000313" key="3">
    <source>
        <dbReference type="Proteomes" id="UP000075883"/>
    </source>
</evidence>
<dbReference type="AlphaFoldDB" id="A0A182MDS6"/>
<reference evidence="3" key="1">
    <citation type="submission" date="2013-09" db="EMBL/GenBank/DDBJ databases">
        <title>The Genome Sequence of Anopheles culicifacies species A.</title>
        <authorList>
            <consortium name="The Broad Institute Genomics Platform"/>
            <person name="Neafsey D.E."/>
            <person name="Besansky N."/>
            <person name="Howell P."/>
            <person name="Walton C."/>
            <person name="Young S.K."/>
            <person name="Zeng Q."/>
            <person name="Gargeya S."/>
            <person name="Fitzgerald M."/>
            <person name="Haas B."/>
            <person name="Abouelleil A."/>
            <person name="Allen A.W."/>
            <person name="Alvarado L."/>
            <person name="Arachchi H.M."/>
            <person name="Berlin A.M."/>
            <person name="Chapman S.B."/>
            <person name="Gainer-Dewar J."/>
            <person name="Goldberg J."/>
            <person name="Griggs A."/>
            <person name="Gujja S."/>
            <person name="Hansen M."/>
            <person name="Howarth C."/>
            <person name="Imamovic A."/>
            <person name="Ireland A."/>
            <person name="Larimer J."/>
            <person name="McCowan C."/>
            <person name="Murphy C."/>
            <person name="Pearson M."/>
            <person name="Poon T.W."/>
            <person name="Priest M."/>
            <person name="Roberts A."/>
            <person name="Saif S."/>
            <person name="Shea T."/>
            <person name="Sisk P."/>
            <person name="Sykes S."/>
            <person name="Wortman J."/>
            <person name="Nusbaum C."/>
            <person name="Birren B."/>
        </authorList>
    </citation>
    <scope>NUCLEOTIDE SEQUENCE [LARGE SCALE GENOMIC DNA]</scope>
    <source>
        <strain evidence="3">A-37</strain>
    </source>
</reference>
<protein>
    <submittedName>
        <fullName evidence="2">Uncharacterized protein</fullName>
    </submittedName>
</protein>
<reference evidence="2" key="2">
    <citation type="submission" date="2020-05" db="UniProtKB">
        <authorList>
            <consortium name="EnsemblMetazoa"/>
        </authorList>
    </citation>
    <scope>IDENTIFICATION</scope>
    <source>
        <strain evidence="2">A-37</strain>
    </source>
</reference>
<proteinExistence type="predicted"/>
<dbReference type="EMBL" id="AXCM01001653">
    <property type="status" value="NOT_ANNOTATED_CDS"/>
    <property type="molecule type" value="Genomic_DNA"/>
</dbReference>
<feature type="signal peptide" evidence="1">
    <location>
        <begin position="1"/>
        <end position="22"/>
    </location>
</feature>
<evidence type="ECO:0000256" key="1">
    <source>
        <dbReference type="SAM" id="SignalP"/>
    </source>
</evidence>
<dbReference type="EnsemblMetazoa" id="ACUA015800-RA">
    <property type="protein sequence ID" value="ACUA015800-PA"/>
    <property type="gene ID" value="ACUA015800"/>
</dbReference>
<evidence type="ECO:0000313" key="2">
    <source>
        <dbReference type="EnsemblMetazoa" id="ACUA015800-PA"/>
    </source>
</evidence>
<sequence length="384" mass="43979">MITYQPVVSCLLLLVVTETALASAYFDTTASAYCAIPPGVVDGNSTVPSDLYDTCHRRRQDDGEKIKQAVEVIRTHVMKQAAATDPIRDSMRAFTAGLPKLLKSPLFNNSNAEIVELRTRVLVTAIEAGRTAEALTQYLMLGAWDRFQDIVDQIYQNSRRHPQHIENLLAFIRALPARQERLDFYHYLKKRMVEHKDYESYLGAMFAQDARHVVYDVDGTTALNESDVAALYTTMIDGAAAFFRRALLTGAERYDLILLDRNYPELFDLLFEPMFNVTAADMRQFNSWKMMEALCLVYRPMAKARMFQKTAYLLVKQFKWEKQNEYYAPMLAGYFEVCLPQIKGDQAITNMITEVKNIFSRFKPRMNYQSIAKIIGKDIHAYAG</sequence>
<keyword evidence="1" id="KW-0732">Signal</keyword>
<organism evidence="2 3">
    <name type="scientific">Anopheles culicifacies</name>
    <dbReference type="NCBI Taxonomy" id="139723"/>
    <lineage>
        <taxon>Eukaryota</taxon>
        <taxon>Metazoa</taxon>
        <taxon>Ecdysozoa</taxon>
        <taxon>Arthropoda</taxon>
        <taxon>Hexapoda</taxon>
        <taxon>Insecta</taxon>
        <taxon>Pterygota</taxon>
        <taxon>Neoptera</taxon>
        <taxon>Endopterygota</taxon>
        <taxon>Diptera</taxon>
        <taxon>Nematocera</taxon>
        <taxon>Culicoidea</taxon>
        <taxon>Culicidae</taxon>
        <taxon>Anophelinae</taxon>
        <taxon>Anopheles</taxon>
        <taxon>culicifacies species complex</taxon>
    </lineage>
</organism>